<keyword evidence="3" id="KW-1185">Reference proteome</keyword>
<dbReference type="RefSeq" id="WP_122980594.1">
    <property type="nucleotide sequence ID" value="NZ_BOMX01000004.1"/>
</dbReference>
<keyword evidence="1" id="KW-0472">Membrane</keyword>
<dbReference type="EMBL" id="VIWY01000004">
    <property type="protein sequence ID" value="TWG14657.1"/>
    <property type="molecule type" value="Genomic_DNA"/>
</dbReference>
<evidence type="ECO:0000313" key="2">
    <source>
        <dbReference type="EMBL" id="TWG14657.1"/>
    </source>
</evidence>
<evidence type="ECO:0000313" key="3">
    <source>
        <dbReference type="Proteomes" id="UP000320239"/>
    </source>
</evidence>
<evidence type="ECO:0008006" key="4">
    <source>
        <dbReference type="Google" id="ProtNLM"/>
    </source>
</evidence>
<comment type="caution">
    <text evidence="2">The sequence shown here is derived from an EMBL/GenBank/DDBJ whole genome shotgun (WGS) entry which is preliminary data.</text>
</comment>
<evidence type="ECO:0000256" key="1">
    <source>
        <dbReference type="SAM" id="Phobius"/>
    </source>
</evidence>
<sequence>MKHILRPLVVAYAGLAILLPAAGLPWPVLAPACLLALLAIGELWLRALAGRPAETGIPAVRAGLAVLTGLLTLPALALLLHALDVRVRPLPLIVAAAVLAAVLGAAGLLRLHLTGRDGCVGDPDGVPRAGWAESPVEDPAAGARTAAAVLLPVLLALAGGTIAVRAVERAPRPAPPGYLTVSLHGWAAGLSHPLAVPARGATVPIRVASSGLPATTHWLRLRVAGTVVAHRRVTVLPDQVYALIVRVPALPPDGCLRAVGISVGPTGTVFYARSAVVRGRTAC</sequence>
<dbReference type="Proteomes" id="UP000320239">
    <property type="component" value="Unassembled WGS sequence"/>
</dbReference>
<protein>
    <recommendedName>
        <fullName evidence="4">DUF1616 domain-containing protein</fullName>
    </recommendedName>
</protein>
<dbReference type="AlphaFoldDB" id="A0A561VSS1"/>
<accession>A0A561VSS1</accession>
<keyword evidence="1" id="KW-1133">Transmembrane helix</keyword>
<feature type="transmembrane region" description="Helical" evidence="1">
    <location>
        <begin position="62"/>
        <end position="83"/>
    </location>
</feature>
<name>A0A561VSS1_ACTTI</name>
<organism evidence="2 3">
    <name type="scientific">Actinoplanes teichomyceticus</name>
    <dbReference type="NCBI Taxonomy" id="1867"/>
    <lineage>
        <taxon>Bacteria</taxon>
        <taxon>Bacillati</taxon>
        <taxon>Actinomycetota</taxon>
        <taxon>Actinomycetes</taxon>
        <taxon>Micromonosporales</taxon>
        <taxon>Micromonosporaceae</taxon>
        <taxon>Actinoplanes</taxon>
    </lineage>
</organism>
<feature type="transmembrane region" description="Helical" evidence="1">
    <location>
        <begin position="89"/>
        <end position="109"/>
    </location>
</feature>
<dbReference type="OrthoDB" id="3298052at2"/>
<reference evidence="2 3" key="1">
    <citation type="submission" date="2019-06" db="EMBL/GenBank/DDBJ databases">
        <title>Sequencing the genomes of 1000 actinobacteria strains.</title>
        <authorList>
            <person name="Klenk H.-P."/>
        </authorList>
    </citation>
    <scope>NUCLEOTIDE SEQUENCE [LARGE SCALE GENOMIC DNA]</scope>
    <source>
        <strain evidence="2 3">DSM 43866</strain>
    </source>
</reference>
<proteinExistence type="predicted"/>
<keyword evidence="1" id="KW-0812">Transmembrane</keyword>
<gene>
    <name evidence="2" type="ORF">FHX34_104963</name>
</gene>